<evidence type="ECO:0000313" key="2">
    <source>
        <dbReference type="Proteomes" id="UP001174677"/>
    </source>
</evidence>
<feature type="non-terminal residue" evidence="1">
    <location>
        <position position="65"/>
    </location>
</feature>
<reference evidence="1" key="1">
    <citation type="journal article" date="2023" name="Plant Biotechnol. J.">
        <title>Chromosome-level wild Hevea brasiliensis genome provides new tools for genomic-assisted breeding and valuable loci to elevate rubber yield.</title>
        <authorList>
            <person name="Cheng H."/>
            <person name="Song X."/>
            <person name="Hu Y."/>
            <person name="Wu T."/>
            <person name="Yang Q."/>
            <person name="An Z."/>
            <person name="Feng S."/>
            <person name="Deng Z."/>
            <person name="Wu W."/>
            <person name="Zeng X."/>
            <person name="Tu M."/>
            <person name="Wang X."/>
            <person name="Huang H."/>
        </authorList>
    </citation>
    <scope>NUCLEOTIDE SEQUENCE</scope>
    <source>
        <strain evidence="1">MT/VB/25A 57/8</strain>
    </source>
</reference>
<protein>
    <submittedName>
        <fullName evidence="1">Uncharacterized protein</fullName>
    </submittedName>
</protein>
<dbReference type="EMBL" id="JARPOI010000007">
    <property type="protein sequence ID" value="KAJ9177032.1"/>
    <property type="molecule type" value="Genomic_DNA"/>
</dbReference>
<accession>A0ABQ9M9R3</accession>
<dbReference type="Proteomes" id="UP001174677">
    <property type="component" value="Chromosome 7"/>
</dbReference>
<sequence length="65" mass="7355">MTEADLQGESNQEPFVKELEVPTLFIYMTFMENFRGVFAIESLEPASIVVELDILPKIVLGHVDL</sequence>
<gene>
    <name evidence="1" type="ORF">P3X46_012287</name>
</gene>
<comment type="caution">
    <text evidence="1">The sequence shown here is derived from an EMBL/GenBank/DDBJ whole genome shotgun (WGS) entry which is preliminary data.</text>
</comment>
<proteinExistence type="predicted"/>
<name>A0ABQ9M9R3_HEVBR</name>
<evidence type="ECO:0000313" key="1">
    <source>
        <dbReference type="EMBL" id="KAJ9177032.1"/>
    </source>
</evidence>
<keyword evidence="2" id="KW-1185">Reference proteome</keyword>
<organism evidence="1 2">
    <name type="scientific">Hevea brasiliensis</name>
    <name type="common">Para rubber tree</name>
    <name type="synonym">Siphonia brasiliensis</name>
    <dbReference type="NCBI Taxonomy" id="3981"/>
    <lineage>
        <taxon>Eukaryota</taxon>
        <taxon>Viridiplantae</taxon>
        <taxon>Streptophyta</taxon>
        <taxon>Embryophyta</taxon>
        <taxon>Tracheophyta</taxon>
        <taxon>Spermatophyta</taxon>
        <taxon>Magnoliopsida</taxon>
        <taxon>eudicotyledons</taxon>
        <taxon>Gunneridae</taxon>
        <taxon>Pentapetalae</taxon>
        <taxon>rosids</taxon>
        <taxon>fabids</taxon>
        <taxon>Malpighiales</taxon>
        <taxon>Euphorbiaceae</taxon>
        <taxon>Crotonoideae</taxon>
        <taxon>Micrandreae</taxon>
        <taxon>Hevea</taxon>
    </lineage>
</organism>